<dbReference type="SUPFAM" id="SSF48371">
    <property type="entry name" value="ARM repeat"/>
    <property type="match status" value="1"/>
</dbReference>
<dbReference type="InterPro" id="IPR022542">
    <property type="entry name" value="FOCAD/RST1_DUF3730"/>
</dbReference>
<feature type="domain" description="Focadhesin C-terminal" evidence="2">
    <location>
        <begin position="1258"/>
        <end position="1875"/>
    </location>
</feature>
<dbReference type="Pfam" id="PF11229">
    <property type="entry name" value="Focadhesin"/>
    <property type="match status" value="1"/>
</dbReference>
<dbReference type="RefSeq" id="XP_030832483.1">
    <property type="nucleotide sequence ID" value="XM_030976623.1"/>
</dbReference>
<evidence type="ECO:0000313" key="4">
    <source>
        <dbReference type="EnsemblMetazoa" id="XP_030832483"/>
    </source>
</evidence>
<feature type="region of interest" description="Disordered" evidence="1">
    <location>
        <begin position="760"/>
        <end position="796"/>
    </location>
</feature>
<dbReference type="EnsemblMetazoa" id="XM_030976623">
    <property type="protein sequence ID" value="XP_030832483"/>
    <property type="gene ID" value="LOC583248"/>
</dbReference>
<evidence type="ECO:0000259" key="2">
    <source>
        <dbReference type="Pfam" id="PF11229"/>
    </source>
</evidence>
<dbReference type="InterPro" id="IPR016024">
    <property type="entry name" value="ARM-type_fold"/>
</dbReference>
<dbReference type="PANTHER" id="PTHR16212">
    <property type="entry name" value="FOCADHESIN FAMILY MEMBER"/>
    <property type="match status" value="1"/>
</dbReference>
<dbReference type="CTD" id="54914"/>
<proteinExistence type="predicted"/>
<dbReference type="GeneID" id="583248"/>
<evidence type="ECO:0000256" key="1">
    <source>
        <dbReference type="SAM" id="MobiDB-lite"/>
    </source>
</evidence>
<name>A0A7M7N9Y1_STRPU</name>
<reference evidence="4" key="2">
    <citation type="submission" date="2021-01" db="UniProtKB">
        <authorList>
            <consortium name="EnsemblMetazoa"/>
        </authorList>
    </citation>
    <scope>IDENTIFICATION</scope>
</reference>
<dbReference type="Proteomes" id="UP000007110">
    <property type="component" value="Unassembled WGS sequence"/>
</dbReference>
<evidence type="ECO:0008006" key="6">
    <source>
        <dbReference type="Google" id="ProtNLM"/>
    </source>
</evidence>
<keyword evidence="5" id="KW-1185">Reference proteome</keyword>
<evidence type="ECO:0000259" key="3">
    <source>
        <dbReference type="Pfam" id="PF12530"/>
    </source>
</evidence>
<dbReference type="Pfam" id="PF12530">
    <property type="entry name" value="DUF3730"/>
    <property type="match status" value="1"/>
</dbReference>
<feature type="domain" description="DUF3730" evidence="3">
    <location>
        <begin position="520"/>
        <end position="741"/>
    </location>
</feature>
<evidence type="ECO:0000313" key="5">
    <source>
        <dbReference type="Proteomes" id="UP000007110"/>
    </source>
</evidence>
<dbReference type="PANTHER" id="PTHR16212:SF4">
    <property type="entry name" value="FOCADHESIN"/>
    <property type="match status" value="1"/>
</dbReference>
<dbReference type="InterPro" id="IPR045163">
    <property type="entry name" value="Focadhesin/RST1"/>
</dbReference>
<feature type="compositionally biased region" description="Acidic residues" evidence="1">
    <location>
        <begin position="782"/>
        <end position="795"/>
    </location>
</feature>
<reference evidence="5" key="1">
    <citation type="submission" date="2015-02" db="EMBL/GenBank/DDBJ databases">
        <title>Genome sequencing for Strongylocentrotus purpuratus.</title>
        <authorList>
            <person name="Murali S."/>
            <person name="Liu Y."/>
            <person name="Vee V."/>
            <person name="English A."/>
            <person name="Wang M."/>
            <person name="Skinner E."/>
            <person name="Han Y."/>
            <person name="Muzny D.M."/>
            <person name="Worley K.C."/>
            <person name="Gibbs R.A."/>
        </authorList>
    </citation>
    <scope>NUCLEOTIDE SEQUENCE</scope>
</reference>
<dbReference type="InterPro" id="IPR021392">
    <property type="entry name" value="Focadhesin_C"/>
</dbReference>
<organism evidence="4 5">
    <name type="scientific">Strongylocentrotus purpuratus</name>
    <name type="common">Purple sea urchin</name>
    <dbReference type="NCBI Taxonomy" id="7668"/>
    <lineage>
        <taxon>Eukaryota</taxon>
        <taxon>Metazoa</taxon>
        <taxon>Echinodermata</taxon>
        <taxon>Eleutherozoa</taxon>
        <taxon>Echinozoa</taxon>
        <taxon>Echinoidea</taxon>
        <taxon>Euechinoidea</taxon>
        <taxon>Echinacea</taxon>
        <taxon>Camarodonta</taxon>
        <taxon>Echinidea</taxon>
        <taxon>Strongylocentrotidae</taxon>
        <taxon>Strongylocentrotus</taxon>
    </lineage>
</organism>
<accession>A0A7M7N9Y1</accession>
<dbReference type="GO" id="GO:0060147">
    <property type="term" value="P:regulation of post-transcriptional gene silencing"/>
    <property type="evidence" value="ECO:0007669"/>
    <property type="project" value="InterPro"/>
</dbReference>
<sequence>MEELTQKLNFDAIGIQCQTVKRICQSIKERRAHLIGDEPISAATRKIEKLELLWSKCRDGSPRQSSLCSHALIELWEDGVLQQDYILQEFINLVPTARTVKPCVDAVGKLLLMLVKKSLFGVMGSGDEVVPENRCYFYMRTRPHPFISMYKSRPDCWSSILETVSSLLSQDNDRLQTEVLHILKSFIKYALLDPLIDPKQGSLRVLLAESLAQACRPRLIPQSSPQAKEVLPLFLGEVVKFLLECMPCLPTSTCDAVTEAAHLATVTMDIISGYAPSIDVNLVGQSIYYCLSLGHQLEELGMDMSPVLRLLAGMNPGHMKFQDVAIIAMIANLLLIGSIQEQNFILQFALKFFGSPAGPTRSRTKKLLVWSLIQVLDHLLGRSTIELKSLEVYVRKENREMGLKLFHDITANRPSPLVEGSGDVPDKIVHFHGVHPWHNTMSVFQETAVTVLSNVNTAQNWLCCQKAKVHAGIGDTDMEETIQLTVAILFSFGHQLAHLCIDVLVDVGNVAPAKAYSMVPLFMYTLRKIRVPAMSTYLIKALPRLVGHRYLISPVFKLVLNSNLDAMSLKLVTDLWKKQDRIFPELQMKLAECEKSIGHLNPHTGLDDMLLEIAICVCEVCTHRPVQHGADMVRTLSMVLKKATGPRGVPATCYALDALISITKAEDVVDIITAYKGLAGQFQAEERPMVIAKWCEFLGLVPELHVDSKKYEGFTRAVINQLWLYTAHPDHRVVSESLSALAAFKICSFEIRHLPREATKDVQTKRAQDRKRRADARTSRGEEEEEDEEEEEEDLSIPGSCFINLLPCVNQEATSGKGELLHSFLCDELVELPRRYYSQTSPRQAATESNVSKQVSGIPSVISLKNLNNKQPGHRPSYAAGLLFSFKPGSKSSRDPKKARKNKTALSQVCLDELTLLLNEVPVSSPDWFYIMQLPSAWASFMSTALQAVIEGRRSEVEHEACRGRDGPDEEKQKEGLASAWLWARDRLTEQLRTTVLKNSGARGNAILALGGLAHAVSAYVVQLGEEATLSQRSASQYEGHKSWITRVVDSFQVAMDSIHTAQSVFKFCQHHSRDHSQATGEQVHSCAALALPLLASHIMTMPTNAISQVIDRMMSLSSAQPSSVPIHHGLGVGMLLARLCVEHFTDMTGTEGDNVLSRYFDKLENTVLTQNNNPQGHVIGCTLGLGVALSGLTHESTTHAKVHVLKVRGDLLSKIESLGNSASCLTEAQVLCVALVTAACYQVNYITSQEALHTAKMLQTMAQNNLKCIPLAVGTGLLMHSLTRIGHQEVIPLYNNQQAELLRLLTDKDSSIDLIKSSVAGLVALLVGPGHLVQSERRPGPEHRGLSSAVKMLCQLLSDTSDLRLQHSLPWLLGYLYMGSTDVTEARSSVPSNYNNLEESSLLRAAVDMLIAAGRLGSEVVPSRHVLTVLKVLHECSESCKKALPPVNWAVVLNPIMRNNSYANGAIYYECMKLAVGQCAVVRSAALQSNASFVASWLSPSVYLTIKESCEKHLFQSLHILVGCIPLEILKAFLSGQLVGLFQHSNTHFTHCITALHGLNLAAQVPDPAHGVVNLLNETARKIFASLPFDKEYDCLLHAHFAEFIKYLPMEFLEEVTQMKDHLLKPSFIRGYLVKQGLQPVQWLKDCVDEAMNVGSESDQSVILWFLMIALGQTPSQLPVQEREMWLQQLMNHLKTIAFGRESTPSSSTREPHQRINFLLEVFAISIVTWSSPEFTHICGPHPHHYVYGTSQGTGQLAAGIEGGEEELSSTESCESTPDWLQQVNENSPLGCGEYGRQTVQRVKGFLPGALCRLVSKAPWDGMRGKIIEWLINMSIDSKNELVTEPMRRELKGCLYALRHYNEFRANSQWMKIFDK</sequence>
<protein>
    <recommendedName>
        <fullName evidence="6">Focadhesin</fullName>
    </recommendedName>
</protein>